<evidence type="ECO:0000256" key="4">
    <source>
        <dbReference type="ARBA" id="ARBA00022917"/>
    </source>
</evidence>
<dbReference type="Gene3D" id="3.30.1360.40">
    <property type="match status" value="1"/>
</dbReference>
<evidence type="ECO:0000313" key="11">
    <source>
        <dbReference type="Proteomes" id="UP000197717"/>
    </source>
</evidence>
<dbReference type="EMBL" id="PIQA01000001">
    <property type="protein sequence ID" value="RUO67452.1"/>
    <property type="molecule type" value="Genomic_DNA"/>
</dbReference>
<keyword evidence="4 6" id="KW-0648">Protein biosynthesis</keyword>
<dbReference type="FunFam" id="3.30.1360.40:FF:000001">
    <property type="entry name" value="Ribosome-recycling factor"/>
    <property type="match status" value="1"/>
</dbReference>
<evidence type="ECO:0000313" key="10">
    <source>
        <dbReference type="EMBL" id="RUO67452.1"/>
    </source>
</evidence>
<evidence type="ECO:0000256" key="3">
    <source>
        <dbReference type="ARBA" id="ARBA00022490"/>
    </source>
</evidence>
<comment type="function">
    <text evidence="5 6">Responsible for the release of ribosomes from messenger RNA at the termination of protein biosynthesis. May increase the efficiency of translation by recycling ribosomes from one round of translation to another.</text>
</comment>
<dbReference type="HAMAP" id="MF_00040">
    <property type="entry name" value="RRF"/>
    <property type="match status" value="1"/>
</dbReference>
<organism evidence="10 12">
    <name type="scientific">Idiomarina piscisalsi</name>
    <dbReference type="NCBI Taxonomy" id="1096243"/>
    <lineage>
        <taxon>Bacteria</taxon>
        <taxon>Pseudomonadati</taxon>
        <taxon>Pseudomonadota</taxon>
        <taxon>Gammaproteobacteria</taxon>
        <taxon>Alteromonadales</taxon>
        <taxon>Idiomarinaceae</taxon>
        <taxon>Idiomarina</taxon>
    </lineage>
</organism>
<dbReference type="Gene3D" id="1.10.132.20">
    <property type="entry name" value="Ribosome-recycling factor"/>
    <property type="match status" value="1"/>
</dbReference>
<evidence type="ECO:0000256" key="1">
    <source>
        <dbReference type="ARBA" id="ARBA00004496"/>
    </source>
</evidence>
<dbReference type="EMBL" id="CP022133">
    <property type="protein sequence ID" value="ASG66006.1"/>
    <property type="molecule type" value="Genomic_DNA"/>
</dbReference>
<sequence length="185" mass="20838">MIKEIIEDAKSRMEKSVESLRSQMSKVRTGRAHPSILDGVMVNYYGTDTPLKQLANITTEDSRTLALTVFDKSSSQAVEKAIMDSDLGLNPASAGAVIRIPLPPLTEERRKDLVKIVRAEAEQGRVAVRNIRRDANGDIKELLKEKEITEDEERQAEDEVQKLTDKYVKQIDEALKAKEEDLMEI</sequence>
<evidence type="ECO:0000256" key="6">
    <source>
        <dbReference type="HAMAP-Rule" id="MF_00040"/>
    </source>
</evidence>
<dbReference type="InterPro" id="IPR036191">
    <property type="entry name" value="RRF_sf"/>
</dbReference>
<dbReference type="FunFam" id="1.10.132.20:FF:000001">
    <property type="entry name" value="Ribosome-recycling factor"/>
    <property type="match status" value="1"/>
</dbReference>
<keyword evidence="7" id="KW-0175">Coiled coil</keyword>
<accession>A0A241R479</accession>
<evidence type="ECO:0000313" key="9">
    <source>
        <dbReference type="EMBL" id="ASG66006.1"/>
    </source>
</evidence>
<feature type="domain" description="Ribosome recycling factor" evidence="8">
    <location>
        <begin position="21"/>
        <end position="183"/>
    </location>
</feature>
<protein>
    <recommendedName>
        <fullName evidence="6">Ribosome-recycling factor</fullName>
        <shortName evidence="6">RRF</shortName>
    </recommendedName>
    <alternativeName>
        <fullName evidence="6">Ribosome-releasing factor</fullName>
    </alternativeName>
</protein>
<dbReference type="Pfam" id="PF01765">
    <property type="entry name" value="RRF"/>
    <property type="match status" value="1"/>
</dbReference>
<dbReference type="Proteomes" id="UP000197717">
    <property type="component" value="Chromosome"/>
</dbReference>
<comment type="similarity">
    <text evidence="2 6">Belongs to the RRF family.</text>
</comment>
<dbReference type="KEGG" id="ipi:CEW91_07550"/>
<evidence type="ECO:0000256" key="5">
    <source>
        <dbReference type="ARBA" id="ARBA00025050"/>
    </source>
</evidence>
<reference evidence="10 12" key="1">
    <citation type="journal article" date="2011" name="Front. Microbiol.">
        <title>Genomic signatures of strain selection and enhancement in Bacillus atrophaeus var. globigii, a historical biowarfare simulant.</title>
        <authorList>
            <person name="Gibbons H.S."/>
            <person name="Broomall S.M."/>
            <person name="McNew L.A."/>
            <person name="Daligault H."/>
            <person name="Chapman C."/>
            <person name="Bruce D."/>
            <person name="Karavis M."/>
            <person name="Krepps M."/>
            <person name="McGregor P.A."/>
            <person name="Hong C."/>
            <person name="Park K.H."/>
            <person name="Akmal A."/>
            <person name="Feldman A."/>
            <person name="Lin J.S."/>
            <person name="Chang W.E."/>
            <person name="Higgs B.W."/>
            <person name="Demirev P."/>
            <person name="Lindquist J."/>
            <person name="Liem A."/>
            <person name="Fochler E."/>
            <person name="Read T.D."/>
            <person name="Tapia R."/>
            <person name="Johnson S."/>
            <person name="Bishop-Lilly K.A."/>
            <person name="Detter C."/>
            <person name="Han C."/>
            <person name="Sozhamannan S."/>
            <person name="Rosenzweig C.N."/>
            <person name="Skowronski E.W."/>
        </authorList>
    </citation>
    <scope>NUCLEOTIDE SEQUENCE [LARGE SCALE GENOMIC DNA]</scope>
    <source>
        <strain evidence="10 12">TPS4-2</strain>
    </source>
</reference>
<dbReference type="GO" id="GO:0002184">
    <property type="term" value="P:cytoplasmic translational termination"/>
    <property type="evidence" value="ECO:0007669"/>
    <property type="project" value="TreeGrafter"/>
</dbReference>
<evidence type="ECO:0000256" key="7">
    <source>
        <dbReference type="SAM" id="Coils"/>
    </source>
</evidence>
<dbReference type="RefSeq" id="WP_088768400.1">
    <property type="nucleotide sequence ID" value="NZ_CP022133.1"/>
</dbReference>
<dbReference type="GO" id="GO:0043023">
    <property type="term" value="F:ribosomal large subunit binding"/>
    <property type="evidence" value="ECO:0007669"/>
    <property type="project" value="TreeGrafter"/>
</dbReference>
<name>A0A241R479_9GAMM</name>
<proteinExistence type="inferred from homology"/>
<evidence type="ECO:0000313" key="12">
    <source>
        <dbReference type="Proteomes" id="UP000288361"/>
    </source>
</evidence>
<dbReference type="InterPro" id="IPR023584">
    <property type="entry name" value="Ribosome_recyc_fac_dom"/>
</dbReference>
<dbReference type="PANTHER" id="PTHR20982">
    <property type="entry name" value="RIBOSOME RECYCLING FACTOR"/>
    <property type="match status" value="1"/>
</dbReference>
<evidence type="ECO:0000259" key="8">
    <source>
        <dbReference type="Pfam" id="PF01765"/>
    </source>
</evidence>
<dbReference type="PANTHER" id="PTHR20982:SF3">
    <property type="entry name" value="MITOCHONDRIAL RIBOSOME RECYCLING FACTOR PSEUDO 1"/>
    <property type="match status" value="1"/>
</dbReference>
<dbReference type="InterPro" id="IPR002661">
    <property type="entry name" value="Ribosome_recyc_fac"/>
</dbReference>
<dbReference type="Proteomes" id="UP000288361">
    <property type="component" value="Unassembled WGS sequence"/>
</dbReference>
<dbReference type="NCBIfam" id="TIGR00496">
    <property type="entry name" value="frr"/>
    <property type="match status" value="1"/>
</dbReference>
<comment type="subcellular location">
    <subcellularLocation>
        <location evidence="1 6">Cytoplasm</location>
    </subcellularLocation>
</comment>
<reference evidence="9 11" key="2">
    <citation type="submission" date="2017-06" db="EMBL/GenBank/DDBJ databases">
        <title>Complete genome sequence of Idiomarina piscisalsi strain 10PY1A isolated from soil of Soudi Arabia.</title>
        <authorList>
            <person name="Kim M.-C."/>
            <person name="Jung B.K."/>
            <person name="Budiyanto F."/>
            <person name="Nzila A."/>
            <person name="Shin J.-H."/>
        </authorList>
    </citation>
    <scope>NUCLEOTIDE SEQUENCE [LARGE SCALE GENOMIC DNA]</scope>
    <source>
        <strain evidence="9 11">10PY1A</strain>
    </source>
</reference>
<evidence type="ECO:0000256" key="2">
    <source>
        <dbReference type="ARBA" id="ARBA00005912"/>
    </source>
</evidence>
<gene>
    <name evidence="6" type="primary">frr</name>
    <name evidence="9" type="ORF">CEW91_07550</name>
    <name evidence="10" type="ORF">CWI73_00870</name>
</gene>
<dbReference type="CDD" id="cd00520">
    <property type="entry name" value="RRF"/>
    <property type="match status" value="1"/>
</dbReference>
<keyword evidence="11" id="KW-1185">Reference proteome</keyword>
<dbReference type="SUPFAM" id="SSF55194">
    <property type="entry name" value="Ribosome recycling factor, RRF"/>
    <property type="match status" value="1"/>
</dbReference>
<dbReference type="GO" id="GO:0005829">
    <property type="term" value="C:cytosol"/>
    <property type="evidence" value="ECO:0007669"/>
    <property type="project" value="GOC"/>
</dbReference>
<feature type="coiled-coil region" evidence="7">
    <location>
        <begin position="132"/>
        <end position="180"/>
    </location>
</feature>
<dbReference type="AlphaFoldDB" id="A0A241R479"/>
<keyword evidence="3 6" id="KW-0963">Cytoplasm</keyword>